<evidence type="ECO:0000256" key="3">
    <source>
        <dbReference type="ARBA" id="ARBA00022691"/>
    </source>
</evidence>
<evidence type="ECO:0000256" key="1">
    <source>
        <dbReference type="ARBA" id="ARBA00022603"/>
    </source>
</evidence>
<dbReference type="SMART" id="SM00317">
    <property type="entry name" value="SET"/>
    <property type="match status" value="1"/>
</dbReference>
<comment type="catalytic activity">
    <reaction evidence="6">
        <text>L-lysyl-[histone] + S-adenosyl-L-methionine = N(6)-methyl-L-lysyl-[histone] + S-adenosyl-L-homocysteine + H(+)</text>
        <dbReference type="Rhea" id="RHEA:10024"/>
        <dbReference type="Rhea" id="RHEA-COMP:9845"/>
        <dbReference type="Rhea" id="RHEA-COMP:9846"/>
        <dbReference type="ChEBI" id="CHEBI:15378"/>
        <dbReference type="ChEBI" id="CHEBI:29969"/>
        <dbReference type="ChEBI" id="CHEBI:57856"/>
        <dbReference type="ChEBI" id="CHEBI:59789"/>
        <dbReference type="ChEBI" id="CHEBI:61929"/>
    </reaction>
    <physiologicalReaction direction="left-to-right" evidence="6">
        <dbReference type="Rhea" id="RHEA:10025"/>
    </physiologicalReaction>
</comment>
<name>A0AAV5RE21_STABA</name>
<feature type="domain" description="SET" evidence="7">
    <location>
        <begin position="91"/>
        <end position="360"/>
    </location>
</feature>
<dbReference type="CDD" id="cd20071">
    <property type="entry name" value="SET_SMYD"/>
    <property type="match status" value="1"/>
</dbReference>
<evidence type="ECO:0000313" key="8">
    <source>
        <dbReference type="EMBL" id="GMM49472.1"/>
    </source>
</evidence>
<dbReference type="Proteomes" id="UP001362899">
    <property type="component" value="Unassembled WGS sequence"/>
</dbReference>
<evidence type="ECO:0000256" key="6">
    <source>
        <dbReference type="ARBA" id="ARBA00048619"/>
    </source>
</evidence>
<proteinExistence type="predicted"/>
<dbReference type="PANTHER" id="PTHR46402:SF2">
    <property type="entry name" value="HISTONE-LYSINE N-TRIMETHYLTRANSFERASE SMYD5"/>
    <property type="match status" value="1"/>
</dbReference>
<protein>
    <recommendedName>
        <fullName evidence="5">Histone-lysine N-methyltransferase SET5</fullName>
    </recommendedName>
    <alternativeName>
        <fullName evidence="4">SET domain-containing protein 5</fullName>
    </alternativeName>
</protein>
<dbReference type="InterPro" id="IPR046341">
    <property type="entry name" value="SET_dom_sf"/>
</dbReference>
<dbReference type="GO" id="GO:0045814">
    <property type="term" value="P:negative regulation of gene expression, epigenetic"/>
    <property type="evidence" value="ECO:0007669"/>
    <property type="project" value="TreeGrafter"/>
</dbReference>
<dbReference type="GO" id="GO:0032259">
    <property type="term" value="P:methylation"/>
    <property type="evidence" value="ECO:0007669"/>
    <property type="project" value="UniProtKB-KW"/>
</dbReference>
<organism evidence="8 9">
    <name type="scientific">Starmerella bacillaris</name>
    <name type="common">Yeast</name>
    <name type="synonym">Candida zemplinina</name>
    <dbReference type="NCBI Taxonomy" id="1247836"/>
    <lineage>
        <taxon>Eukaryota</taxon>
        <taxon>Fungi</taxon>
        <taxon>Dikarya</taxon>
        <taxon>Ascomycota</taxon>
        <taxon>Saccharomycotina</taxon>
        <taxon>Dipodascomycetes</taxon>
        <taxon>Dipodascales</taxon>
        <taxon>Trichomonascaceae</taxon>
        <taxon>Starmerella</taxon>
    </lineage>
</organism>
<sequence length="397" mass="46099">MVAEYTPGDREVAGFVISLLKSDPSVENLNHQQLLDRIKEEKKEENWSLSVKRLKKIMKDYNLFLKSAAKEFSPYSKHIFYKSDYVPTLGPGIRLVGTKKRGRGLYASKKFNKGDVIWTEEPLVVAPDVEYLDIIRNGDMCRYCGKPVLKGVTSLLRKEDQYVQCNKCAANWCSKSCRRSDLVHDELVHGTREPTKDKSLKHLNVSRFHWELFEQFANRNNWNAVYLYALMLVNKLKHGKDSEFAKTIDGLAYVNQEKRQESVLDLGSLGFEQLEQVWKEGYALLKEALKPSYNLSYEEYLNGIGCANINNIQLRIYGIYAMVNHNCDPNIEIVHNNWTTFKAVAKRDIEPNEELYTTYVNPEDNLKERQTSLYYWGFICRCERCKREGVENLKISL</sequence>
<comment type="caution">
    <text evidence="8">The sequence shown here is derived from an EMBL/GenBank/DDBJ whole genome shotgun (WGS) entry which is preliminary data.</text>
</comment>
<dbReference type="EMBL" id="BTGC01000001">
    <property type="protein sequence ID" value="GMM49472.1"/>
    <property type="molecule type" value="Genomic_DNA"/>
</dbReference>
<dbReference type="Gene3D" id="2.170.270.10">
    <property type="entry name" value="SET domain"/>
    <property type="match status" value="1"/>
</dbReference>
<keyword evidence="3" id="KW-0949">S-adenosyl-L-methionine</keyword>
<evidence type="ECO:0000256" key="5">
    <source>
        <dbReference type="ARBA" id="ARBA00044528"/>
    </source>
</evidence>
<keyword evidence="9" id="KW-1185">Reference proteome</keyword>
<evidence type="ECO:0000259" key="7">
    <source>
        <dbReference type="PROSITE" id="PS50280"/>
    </source>
</evidence>
<keyword evidence="1 8" id="KW-0489">Methyltransferase</keyword>
<dbReference type="PROSITE" id="PS50280">
    <property type="entry name" value="SET"/>
    <property type="match status" value="1"/>
</dbReference>
<reference evidence="8 9" key="1">
    <citation type="journal article" date="2023" name="Elife">
        <title>Identification of key yeast species and microbe-microbe interactions impacting larval growth of Drosophila in the wild.</title>
        <authorList>
            <person name="Mure A."/>
            <person name="Sugiura Y."/>
            <person name="Maeda R."/>
            <person name="Honda K."/>
            <person name="Sakurai N."/>
            <person name="Takahashi Y."/>
            <person name="Watada M."/>
            <person name="Katoh T."/>
            <person name="Gotoh A."/>
            <person name="Gotoh Y."/>
            <person name="Taniguchi I."/>
            <person name="Nakamura K."/>
            <person name="Hayashi T."/>
            <person name="Katayama T."/>
            <person name="Uemura T."/>
            <person name="Hattori Y."/>
        </authorList>
    </citation>
    <scope>NUCLEOTIDE SEQUENCE [LARGE SCALE GENOMIC DNA]</scope>
    <source>
        <strain evidence="8 9">SB-73</strain>
    </source>
</reference>
<dbReference type="Pfam" id="PF00856">
    <property type="entry name" value="SET"/>
    <property type="match status" value="1"/>
</dbReference>
<dbReference type="SUPFAM" id="SSF82199">
    <property type="entry name" value="SET domain"/>
    <property type="match status" value="1"/>
</dbReference>
<gene>
    <name evidence="8" type="ORF">DASB73_004300</name>
</gene>
<dbReference type="AlphaFoldDB" id="A0AAV5RE21"/>
<accession>A0AAV5RE21</accession>
<dbReference type="PANTHER" id="PTHR46402">
    <property type="entry name" value="SET AND MYND DOMAIN-CONTAINING PROTEIN 5"/>
    <property type="match status" value="1"/>
</dbReference>
<dbReference type="Gene3D" id="1.10.220.160">
    <property type="match status" value="1"/>
</dbReference>
<dbReference type="Gene3D" id="6.10.140.2220">
    <property type="match status" value="1"/>
</dbReference>
<dbReference type="InterPro" id="IPR001214">
    <property type="entry name" value="SET_dom"/>
</dbReference>
<keyword evidence="2" id="KW-0808">Transferase</keyword>
<dbReference type="GO" id="GO:0042799">
    <property type="term" value="F:histone H4K20 methyltransferase activity"/>
    <property type="evidence" value="ECO:0007669"/>
    <property type="project" value="TreeGrafter"/>
</dbReference>
<evidence type="ECO:0000256" key="2">
    <source>
        <dbReference type="ARBA" id="ARBA00022679"/>
    </source>
</evidence>
<evidence type="ECO:0000313" key="9">
    <source>
        <dbReference type="Proteomes" id="UP001362899"/>
    </source>
</evidence>
<evidence type="ECO:0000256" key="4">
    <source>
        <dbReference type="ARBA" id="ARBA00042380"/>
    </source>
</evidence>